<name>A0A9D1CXX1_9FIRM</name>
<gene>
    <name evidence="5" type="ORF">IAA52_07535</name>
</gene>
<dbReference type="Gene3D" id="3.40.50.300">
    <property type="entry name" value="P-loop containing nucleotide triphosphate hydrolases"/>
    <property type="match status" value="1"/>
</dbReference>
<dbReference type="InterPro" id="IPR003593">
    <property type="entry name" value="AAA+_ATPase"/>
</dbReference>
<dbReference type="Pfam" id="PF00005">
    <property type="entry name" value="ABC_tran"/>
    <property type="match status" value="1"/>
</dbReference>
<reference evidence="5" key="2">
    <citation type="journal article" date="2021" name="PeerJ">
        <title>Extensive microbial diversity within the chicken gut microbiome revealed by metagenomics and culture.</title>
        <authorList>
            <person name="Gilroy R."/>
            <person name="Ravi A."/>
            <person name="Getino M."/>
            <person name="Pursley I."/>
            <person name="Horton D.L."/>
            <person name="Alikhan N.F."/>
            <person name="Baker D."/>
            <person name="Gharbi K."/>
            <person name="Hall N."/>
            <person name="Watson M."/>
            <person name="Adriaenssens E.M."/>
            <person name="Foster-Nyarko E."/>
            <person name="Jarju S."/>
            <person name="Secka A."/>
            <person name="Antonio M."/>
            <person name="Oren A."/>
            <person name="Chaudhuri R.R."/>
            <person name="La Ragione R."/>
            <person name="Hildebrand F."/>
            <person name="Pallen M.J."/>
        </authorList>
    </citation>
    <scope>NUCLEOTIDE SEQUENCE</scope>
    <source>
        <strain evidence="5">ChiSjej6B24-2974</strain>
    </source>
</reference>
<dbReference type="SMART" id="SM00382">
    <property type="entry name" value="AAA"/>
    <property type="match status" value="1"/>
</dbReference>
<organism evidence="5 6">
    <name type="scientific">Candidatus Pullichristensenella stercorigallinarum</name>
    <dbReference type="NCBI Taxonomy" id="2840909"/>
    <lineage>
        <taxon>Bacteria</taxon>
        <taxon>Bacillati</taxon>
        <taxon>Bacillota</taxon>
        <taxon>Clostridia</taxon>
        <taxon>Candidatus Pullichristensenella</taxon>
    </lineage>
</organism>
<dbReference type="GO" id="GO:0016887">
    <property type="term" value="F:ATP hydrolysis activity"/>
    <property type="evidence" value="ECO:0007669"/>
    <property type="project" value="InterPro"/>
</dbReference>
<keyword evidence="3 5" id="KW-0067">ATP-binding</keyword>
<dbReference type="InterPro" id="IPR003439">
    <property type="entry name" value="ABC_transporter-like_ATP-bd"/>
</dbReference>
<sequence length="243" mass="26623">MKLEVRGLSFSYGPKKVLDNLSFCVEAGEFVSILGPSGCGKSTVLNLLAGLLRPAAGDVLVDGERVEGAGNGRFAYMPQDDLLFPWKTILQNVCLYGKIHGGEKAAREQALAHMAAFGLAGYENAYPGDLSGGMRQRAAFLRTALCRAEILLLDEPFGALDVISRGDMQDWLLSMRADLGRTALLVTHDIDEALYLSDRILILRGSPAQIVREVDVRREGKTRQWLYDQGALKGEIHRCIKAE</sequence>
<evidence type="ECO:0000256" key="1">
    <source>
        <dbReference type="ARBA" id="ARBA00022448"/>
    </source>
</evidence>
<dbReference type="PANTHER" id="PTHR42788:SF2">
    <property type="entry name" value="ABC TRANSPORTER ATP-BINDING PROTEIN"/>
    <property type="match status" value="1"/>
</dbReference>
<dbReference type="GO" id="GO:0005524">
    <property type="term" value="F:ATP binding"/>
    <property type="evidence" value="ECO:0007669"/>
    <property type="project" value="UniProtKB-KW"/>
</dbReference>
<dbReference type="InterPro" id="IPR027417">
    <property type="entry name" value="P-loop_NTPase"/>
</dbReference>
<accession>A0A9D1CXX1</accession>
<keyword evidence="1" id="KW-0813">Transport</keyword>
<dbReference type="AlphaFoldDB" id="A0A9D1CXX1"/>
<evidence type="ECO:0000256" key="2">
    <source>
        <dbReference type="ARBA" id="ARBA00022741"/>
    </source>
</evidence>
<dbReference type="Proteomes" id="UP000824260">
    <property type="component" value="Unassembled WGS sequence"/>
</dbReference>
<evidence type="ECO:0000313" key="6">
    <source>
        <dbReference type="Proteomes" id="UP000824260"/>
    </source>
</evidence>
<dbReference type="PANTHER" id="PTHR42788">
    <property type="entry name" value="TAURINE IMPORT ATP-BINDING PROTEIN-RELATED"/>
    <property type="match status" value="1"/>
</dbReference>
<dbReference type="CDD" id="cd03293">
    <property type="entry name" value="ABC_NrtD_SsuB_transporters"/>
    <property type="match status" value="1"/>
</dbReference>
<dbReference type="PROSITE" id="PS00211">
    <property type="entry name" value="ABC_TRANSPORTER_1"/>
    <property type="match status" value="1"/>
</dbReference>
<evidence type="ECO:0000256" key="3">
    <source>
        <dbReference type="ARBA" id="ARBA00022840"/>
    </source>
</evidence>
<evidence type="ECO:0000313" key="5">
    <source>
        <dbReference type="EMBL" id="HIQ82940.1"/>
    </source>
</evidence>
<proteinExistence type="predicted"/>
<feature type="domain" description="ABC transporter" evidence="4">
    <location>
        <begin position="3"/>
        <end position="230"/>
    </location>
</feature>
<dbReference type="InterPro" id="IPR017871">
    <property type="entry name" value="ABC_transporter-like_CS"/>
</dbReference>
<protein>
    <submittedName>
        <fullName evidence="5">ABC transporter ATP-binding protein</fullName>
    </submittedName>
</protein>
<reference evidence="5" key="1">
    <citation type="submission" date="2020-10" db="EMBL/GenBank/DDBJ databases">
        <authorList>
            <person name="Gilroy R."/>
        </authorList>
    </citation>
    <scope>NUCLEOTIDE SEQUENCE</scope>
    <source>
        <strain evidence="5">ChiSjej6B24-2974</strain>
    </source>
</reference>
<evidence type="ECO:0000259" key="4">
    <source>
        <dbReference type="PROSITE" id="PS50893"/>
    </source>
</evidence>
<dbReference type="PROSITE" id="PS50893">
    <property type="entry name" value="ABC_TRANSPORTER_2"/>
    <property type="match status" value="1"/>
</dbReference>
<keyword evidence="2" id="KW-0547">Nucleotide-binding</keyword>
<dbReference type="SUPFAM" id="SSF52540">
    <property type="entry name" value="P-loop containing nucleoside triphosphate hydrolases"/>
    <property type="match status" value="1"/>
</dbReference>
<comment type="caution">
    <text evidence="5">The sequence shown here is derived from an EMBL/GenBank/DDBJ whole genome shotgun (WGS) entry which is preliminary data.</text>
</comment>
<dbReference type="InterPro" id="IPR050166">
    <property type="entry name" value="ABC_transporter_ATP-bind"/>
</dbReference>
<dbReference type="EMBL" id="DVFZ01000076">
    <property type="protein sequence ID" value="HIQ82940.1"/>
    <property type="molecule type" value="Genomic_DNA"/>
</dbReference>